<reference evidence="1" key="1">
    <citation type="submission" date="2023-03" db="EMBL/GenBank/DDBJ databases">
        <title>Massive genome expansion in bonnet fungi (Mycena s.s.) driven by repeated elements and novel gene families across ecological guilds.</title>
        <authorList>
            <consortium name="Lawrence Berkeley National Laboratory"/>
            <person name="Harder C.B."/>
            <person name="Miyauchi S."/>
            <person name="Viragh M."/>
            <person name="Kuo A."/>
            <person name="Thoen E."/>
            <person name="Andreopoulos B."/>
            <person name="Lu D."/>
            <person name="Skrede I."/>
            <person name="Drula E."/>
            <person name="Henrissat B."/>
            <person name="Morin E."/>
            <person name="Kohler A."/>
            <person name="Barry K."/>
            <person name="LaButti K."/>
            <person name="Morin E."/>
            <person name="Salamov A."/>
            <person name="Lipzen A."/>
            <person name="Mereny Z."/>
            <person name="Hegedus B."/>
            <person name="Baldrian P."/>
            <person name="Stursova M."/>
            <person name="Weitz H."/>
            <person name="Taylor A."/>
            <person name="Grigoriev I.V."/>
            <person name="Nagy L.G."/>
            <person name="Martin F."/>
            <person name="Kauserud H."/>
        </authorList>
    </citation>
    <scope>NUCLEOTIDE SEQUENCE</scope>
    <source>
        <strain evidence="1">CBHHK200</strain>
    </source>
</reference>
<organism evidence="1 2">
    <name type="scientific">Mycena alexandri</name>
    <dbReference type="NCBI Taxonomy" id="1745969"/>
    <lineage>
        <taxon>Eukaryota</taxon>
        <taxon>Fungi</taxon>
        <taxon>Dikarya</taxon>
        <taxon>Basidiomycota</taxon>
        <taxon>Agaricomycotina</taxon>
        <taxon>Agaricomycetes</taxon>
        <taxon>Agaricomycetidae</taxon>
        <taxon>Agaricales</taxon>
        <taxon>Marasmiineae</taxon>
        <taxon>Mycenaceae</taxon>
        <taxon>Mycena</taxon>
    </lineage>
</organism>
<evidence type="ECO:0000313" key="1">
    <source>
        <dbReference type="EMBL" id="KAJ7042762.1"/>
    </source>
</evidence>
<gene>
    <name evidence="1" type="ORF">C8F04DRAFT_1074664</name>
</gene>
<dbReference type="Proteomes" id="UP001218188">
    <property type="component" value="Unassembled WGS sequence"/>
</dbReference>
<name>A0AAD6TF17_9AGAR</name>
<accession>A0AAD6TF17</accession>
<proteinExistence type="predicted"/>
<comment type="caution">
    <text evidence="1">The sequence shown here is derived from an EMBL/GenBank/DDBJ whole genome shotgun (WGS) entry which is preliminary data.</text>
</comment>
<keyword evidence="2" id="KW-1185">Reference proteome</keyword>
<dbReference type="EMBL" id="JARJCM010000011">
    <property type="protein sequence ID" value="KAJ7042762.1"/>
    <property type="molecule type" value="Genomic_DNA"/>
</dbReference>
<sequence length="422" mass="47400">MALVLSDPDIAMDIPPGMPTTGPYLELRLKMWAGFELLIPSFATLGIPPSARRATRWCLMRSCIWWPFRDTRCSKRRWEKHSMHCVLENVKVGHVTPSPREVQEPGNEGRWPSNTAAFFPTGTGDAIVSFTQLYRLTKAPSILGFIRVALQHCPSLAAPAVNSPAFWEALLQELGRAAHHLHEDSMLTGVDSAYSTEDGPPPLVSIRAIVTLFQALILTFTESLRQNIQSSSLMPYARPIYDILLKIFLEMKKWPLRPALDDFSLCVMGVAMTIITTLPKTHPQRPRTLHPILMAEAERKKGGDFSNVYSVIARLSESVAQCCNAACITTSESSSQKLRYCAQCGAWRYHKLVLKKDVIPYASRQKKKSGNASHAEFMQAFEKESLKQGITRERMKEISAELMPFLPLPKCRNDAHEKANHK</sequence>
<protein>
    <submittedName>
        <fullName evidence="1">Uncharacterized protein</fullName>
    </submittedName>
</protein>
<evidence type="ECO:0000313" key="2">
    <source>
        <dbReference type="Proteomes" id="UP001218188"/>
    </source>
</evidence>
<dbReference type="AlphaFoldDB" id="A0AAD6TF17"/>